<accession>A0A9D3AJP3</accession>
<dbReference type="Proteomes" id="UP000813420">
    <property type="component" value="Unassembled WGS sequence"/>
</dbReference>
<sequence length="453" mass="50013">MLKREMVKRGWKAMGMKMGIAAAAVIIGLAAAPGTAEAKMENGSFVSIAGGAVDSITVNGVTVEALYAPYGSGTDTDTTYSCAAFVKRFYSQVYGRDVYNLNTTTSTPLIDQGSFSKTNSPKVGDILRDDKSVHWAIVKEVNGDTITVIQQNAWNGAYDKAWVGATVDVDDSRYTFFRWSGNEGENSQTDTTHDFSFNYHSLERYDTNAVIHTKVNNPEKLHVQTVGCYIYDGNGNLIKRHEESCSRDEKRFNIWYDFNGELGVTLTPGTEYSYQFYVIYDGTEYQGAKESFTTTGTAPAAETDDTDLMSKDCGPAPSLEYGKEGWMSLQELARSSEQVLYDRMWEPEKEDGNKKYYAPERCGAFSTMAPVMARLGEDGVETITWKYTYPDGSYEAESKAFYEGAKEAADAVFGVSGAGVCKDKNNMTATWDGIGELQWNLEDGIPTITITVE</sequence>
<dbReference type="SUPFAM" id="SSF54001">
    <property type="entry name" value="Cysteine proteinases"/>
    <property type="match status" value="1"/>
</dbReference>
<dbReference type="EMBL" id="DYXE01000079">
    <property type="protein sequence ID" value="HJH50419.1"/>
    <property type="molecule type" value="Genomic_DNA"/>
</dbReference>
<comment type="caution">
    <text evidence="2">The sequence shown here is derived from an EMBL/GenBank/DDBJ whole genome shotgun (WGS) entry which is preliminary data.</text>
</comment>
<protein>
    <submittedName>
        <fullName evidence="2">CHAP domain-containing protein</fullName>
    </submittedName>
</protein>
<evidence type="ECO:0000313" key="2">
    <source>
        <dbReference type="EMBL" id="HJH50419.1"/>
    </source>
</evidence>
<evidence type="ECO:0000313" key="3">
    <source>
        <dbReference type="Proteomes" id="UP000813420"/>
    </source>
</evidence>
<dbReference type="RefSeq" id="WP_070089972.1">
    <property type="nucleotide sequence ID" value="NZ_CABMJS010000025.1"/>
</dbReference>
<dbReference type="AlphaFoldDB" id="A0A9D3AJP3"/>
<organism evidence="2 3">
    <name type="scientific">Merdimonas faecis</name>
    <dbReference type="NCBI Taxonomy" id="1653435"/>
    <lineage>
        <taxon>Bacteria</taxon>
        <taxon>Bacillati</taxon>
        <taxon>Bacillota</taxon>
        <taxon>Clostridia</taxon>
        <taxon>Lachnospirales</taxon>
        <taxon>Lachnospiraceae</taxon>
        <taxon>Merdimonas</taxon>
    </lineage>
</organism>
<dbReference type="InterPro" id="IPR038765">
    <property type="entry name" value="Papain-like_cys_pep_sf"/>
</dbReference>
<feature type="chain" id="PRO_5038756764" evidence="1">
    <location>
        <begin position="39"/>
        <end position="453"/>
    </location>
</feature>
<reference evidence="2" key="1">
    <citation type="journal article" date="2021" name="PeerJ">
        <title>Extensive microbial diversity within the chicken gut microbiome revealed by metagenomics and culture.</title>
        <authorList>
            <person name="Gilroy R."/>
            <person name="Ravi A."/>
            <person name="Getino M."/>
            <person name="Pursley I."/>
            <person name="Horton D.L."/>
            <person name="Alikhan N.F."/>
            <person name="Baker D."/>
            <person name="Gharbi K."/>
            <person name="Hall N."/>
            <person name="Watson M."/>
            <person name="Adriaenssens E.M."/>
            <person name="Foster-Nyarko E."/>
            <person name="Jarju S."/>
            <person name="Secka A."/>
            <person name="Antonio M."/>
            <person name="Oren A."/>
            <person name="Chaudhuri R.R."/>
            <person name="La Ragione R."/>
            <person name="Hildebrand F."/>
            <person name="Pallen M.J."/>
        </authorList>
    </citation>
    <scope>NUCLEOTIDE SEQUENCE</scope>
    <source>
        <strain evidence="2">USAMLcec4-12693</strain>
    </source>
</reference>
<feature type="signal peptide" evidence="1">
    <location>
        <begin position="1"/>
        <end position="38"/>
    </location>
</feature>
<dbReference type="Gene3D" id="3.90.1720.10">
    <property type="entry name" value="endopeptidase domain like (from Nostoc punctiforme)"/>
    <property type="match status" value="1"/>
</dbReference>
<gene>
    <name evidence="2" type="ORF">K8V39_09165</name>
</gene>
<reference evidence="2" key="2">
    <citation type="submission" date="2021-09" db="EMBL/GenBank/DDBJ databases">
        <authorList>
            <person name="Gilroy R."/>
        </authorList>
    </citation>
    <scope>NUCLEOTIDE SEQUENCE</scope>
    <source>
        <strain evidence="2">USAMLcec4-12693</strain>
    </source>
</reference>
<evidence type="ECO:0000256" key="1">
    <source>
        <dbReference type="SAM" id="SignalP"/>
    </source>
</evidence>
<keyword evidence="1" id="KW-0732">Signal</keyword>
<name>A0A9D3AJP3_9FIRM</name>
<proteinExistence type="predicted"/>